<evidence type="ECO:0000256" key="1">
    <source>
        <dbReference type="SAM" id="MobiDB-lite"/>
    </source>
</evidence>
<name>A0ABR0BEN3_PURLI</name>
<feature type="region of interest" description="Disordered" evidence="1">
    <location>
        <begin position="197"/>
        <end position="376"/>
    </location>
</feature>
<feature type="compositionally biased region" description="Acidic residues" evidence="1">
    <location>
        <begin position="206"/>
        <end position="220"/>
    </location>
</feature>
<comment type="caution">
    <text evidence="2">The sequence shown here is derived from an EMBL/GenBank/DDBJ whole genome shotgun (WGS) entry which is preliminary data.</text>
</comment>
<evidence type="ECO:0000313" key="2">
    <source>
        <dbReference type="EMBL" id="KAK4072858.1"/>
    </source>
</evidence>
<feature type="compositionally biased region" description="Basic and acidic residues" evidence="1">
    <location>
        <begin position="298"/>
        <end position="316"/>
    </location>
</feature>
<dbReference type="Proteomes" id="UP001287286">
    <property type="component" value="Unassembled WGS sequence"/>
</dbReference>
<dbReference type="EMBL" id="JAWRVI010000182">
    <property type="protein sequence ID" value="KAK4072858.1"/>
    <property type="molecule type" value="Genomic_DNA"/>
</dbReference>
<proteinExistence type="predicted"/>
<sequence>MSFNNIQFDKENVLRAFLWANTVETVELMNTIKNLAQDEEHGQITVLLKLMKPYHRKHILDQWEADKDFWDHSLQALDLALARARYDPSVLFTEASQTWTCFICGVGLEDVRGAALRLKPCGACVSHDSCWEGVRRKVEKQKKQKLNPMYPLIGPCHCAYIGRGPDKDWDFLLQKSTDRKQAYAGLYKEAIKGLESRKRRQNGMAEDPEETDDASDTEEEPAPKKRRASGDGNGEVAAEDDMMDDDTEEEPKVHETAGGKRKANEGGIGLTAKKAKTNHNNAVDSDGLNADNESTGKVTEEARLTHDARNAGERMRMAAPDAGTGSTRNLSETDNDVAADVGEKRKIHVGTAEDGQALKKLRLDDQIPGSQPASEG</sequence>
<feature type="compositionally biased region" description="Acidic residues" evidence="1">
    <location>
        <begin position="237"/>
        <end position="249"/>
    </location>
</feature>
<organism evidence="2 3">
    <name type="scientific">Purpureocillium lilacinum</name>
    <name type="common">Paecilomyces lilacinus</name>
    <dbReference type="NCBI Taxonomy" id="33203"/>
    <lineage>
        <taxon>Eukaryota</taxon>
        <taxon>Fungi</taxon>
        <taxon>Dikarya</taxon>
        <taxon>Ascomycota</taxon>
        <taxon>Pezizomycotina</taxon>
        <taxon>Sordariomycetes</taxon>
        <taxon>Hypocreomycetidae</taxon>
        <taxon>Hypocreales</taxon>
        <taxon>Ophiocordycipitaceae</taxon>
        <taxon>Purpureocillium</taxon>
    </lineage>
</organism>
<gene>
    <name evidence="2" type="ORF">Purlil1_13211</name>
</gene>
<feature type="compositionally biased region" description="Basic and acidic residues" evidence="1">
    <location>
        <begin position="250"/>
        <end position="264"/>
    </location>
</feature>
<protein>
    <submittedName>
        <fullName evidence="2">Uncharacterized protein</fullName>
    </submittedName>
</protein>
<evidence type="ECO:0000313" key="3">
    <source>
        <dbReference type="Proteomes" id="UP001287286"/>
    </source>
</evidence>
<reference evidence="2 3" key="1">
    <citation type="journal article" date="2024" name="Microbiol. Resour. Announc.">
        <title>Genome annotations for the ascomycete fungi Trichoderma harzianum, Trichoderma aggressivum, and Purpureocillium lilacinum.</title>
        <authorList>
            <person name="Beijen E.P.W."/>
            <person name="Ohm R.A."/>
        </authorList>
    </citation>
    <scope>NUCLEOTIDE SEQUENCE [LARGE SCALE GENOMIC DNA]</scope>
    <source>
        <strain evidence="2 3">CBS 150709</strain>
    </source>
</reference>
<accession>A0ABR0BEN3</accession>
<keyword evidence="3" id="KW-1185">Reference proteome</keyword>